<protein>
    <submittedName>
        <fullName evidence="1">Uncharacterized protein</fullName>
    </submittedName>
</protein>
<comment type="caution">
    <text evidence="1">The sequence shown here is derived from an EMBL/GenBank/DDBJ whole genome shotgun (WGS) entry which is preliminary data.</text>
</comment>
<dbReference type="STRING" id="1658765.Msub_10160"/>
<proteinExistence type="predicted"/>
<evidence type="ECO:0000313" key="1">
    <source>
        <dbReference type="EMBL" id="KMQ73989.1"/>
    </source>
</evidence>
<gene>
    <name evidence="1" type="ORF">Msub_10160</name>
</gene>
<organism evidence="1 2">
    <name type="scientific">Marinobacter subterrani</name>
    <dbReference type="NCBI Taxonomy" id="1658765"/>
    <lineage>
        <taxon>Bacteria</taxon>
        <taxon>Pseudomonadati</taxon>
        <taxon>Pseudomonadota</taxon>
        <taxon>Gammaproteobacteria</taxon>
        <taxon>Pseudomonadales</taxon>
        <taxon>Marinobacteraceae</taxon>
        <taxon>Marinobacter</taxon>
    </lineage>
</organism>
<evidence type="ECO:0000313" key="2">
    <source>
        <dbReference type="Proteomes" id="UP000036102"/>
    </source>
</evidence>
<sequence length="192" mass="21255">MYYSATENAFFAGEFRDEYERAGTWPADAFEVSEEVFAEFSSQPPSGYRREPDSIGQPSWVEIPEPPARSVAELHVAIDRSAGVARERFVSPGYLVEQEYKRAEEAARNFAAAGYPSSDVPSAVSSWATAKGWTNQEAADDIIATAELWYGAIDQIREIRLTGKAAVQTAEEDQREATAQQYIHQLHAMAPA</sequence>
<name>A0A0J7J7Q7_9GAMM</name>
<dbReference type="EMBL" id="LFBU01000001">
    <property type="protein sequence ID" value="KMQ73989.1"/>
    <property type="molecule type" value="Genomic_DNA"/>
</dbReference>
<dbReference type="AlphaFoldDB" id="A0A0J7J7Q7"/>
<dbReference type="PATRIC" id="fig|1658765.3.peg.153"/>
<accession>A0A0J7J7Q7</accession>
<dbReference type="RefSeq" id="WP_053077920.1">
    <property type="nucleotide sequence ID" value="NZ_LFBU01000001.1"/>
</dbReference>
<dbReference type="OrthoDB" id="8596093at2"/>
<reference evidence="1 2" key="1">
    <citation type="submission" date="2015-06" db="EMBL/GenBank/DDBJ databases">
        <title>Marinobacter subterrani, a genetically tractable neutrophilic iron-oxidizing strain isolated from the Soudan Iron Mine.</title>
        <authorList>
            <person name="Bonis B.M."/>
            <person name="Gralnick J.A."/>
        </authorList>
    </citation>
    <scope>NUCLEOTIDE SEQUENCE [LARGE SCALE GENOMIC DNA]</scope>
    <source>
        <strain evidence="1 2">JG233</strain>
    </source>
</reference>
<dbReference type="Proteomes" id="UP000036102">
    <property type="component" value="Unassembled WGS sequence"/>
</dbReference>
<keyword evidence="2" id="KW-1185">Reference proteome</keyword>